<evidence type="ECO:0000259" key="1">
    <source>
        <dbReference type="PROSITE" id="PS50097"/>
    </source>
</evidence>
<accession>A0A0D8Y1C6</accession>
<dbReference type="OrthoDB" id="2347980at2759"/>
<dbReference type="InterPro" id="IPR000210">
    <property type="entry name" value="BTB/POZ_dom"/>
</dbReference>
<feature type="domain" description="BTB" evidence="1">
    <location>
        <begin position="85"/>
        <end position="147"/>
    </location>
</feature>
<dbReference type="InterPro" id="IPR011705">
    <property type="entry name" value="BACK"/>
</dbReference>
<dbReference type="GO" id="GO:0061138">
    <property type="term" value="P:morphogenesis of a branching epithelium"/>
    <property type="evidence" value="ECO:0007669"/>
    <property type="project" value="InterPro"/>
</dbReference>
<dbReference type="Gene3D" id="1.25.40.420">
    <property type="match status" value="1"/>
</dbReference>
<dbReference type="PANTHER" id="PTHR16064:SF3">
    <property type="entry name" value="BTB_POZ DOMAIN-CONTAINING PROTEIN 7"/>
    <property type="match status" value="1"/>
</dbReference>
<dbReference type="PANTHER" id="PTHR16064">
    <property type="entry name" value="BTB POZ DOMAIN CONTAINING 7"/>
    <property type="match status" value="1"/>
</dbReference>
<protein>
    <recommendedName>
        <fullName evidence="1">BTB domain-containing protein</fullName>
    </recommendedName>
</protein>
<dbReference type="STRING" id="29172.A0A0D8Y1C6"/>
<dbReference type="Proteomes" id="UP000053766">
    <property type="component" value="Unassembled WGS sequence"/>
</dbReference>
<gene>
    <name evidence="2" type="ORF">DICVIV_03899</name>
</gene>
<dbReference type="Gene3D" id="3.30.710.10">
    <property type="entry name" value="Potassium Channel Kv1.1, Chain A"/>
    <property type="match status" value="2"/>
</dbReference>
<reference evidence="3" key="2">
    <citation type="journal article" date="2016" name="Sci. Rep.">
        <title>Dictyocaulus viviparus genome, variome and transcriptome elucidate lungworm biology and support future intervention.</title>
        <authorList>
            <person name="McNulty S.N."/>
            <person name="Strube C."/>
            <person name="Rosa B.A."/>
            <person name="Martin J.C."/>
            <person name="Tyagi R."/>
            <person name="Choi Y.J."/>
            <person name="Wang Q."/>
            <person name="Hallsworth Pepin K."/>
            <person name="Zhang X."/>
            <person name="Ozersky P."/>
            <person name="Wilson R.K."/>
            <person name="Sternberg P.W."/>
            <person name="Gasser R.B."/>
            <person name="Mitreva M."/>
        </authorList>
    </citation>
    <scope>NUCLEOTIDE SEQUENCE [LARGE SCALE GENOMIC DNA]</scope>
    <source>
        <strain evidence="3">HannoverDv2000</strain>
    </source>
</reference>
<dbReference type="SUPFAM" id="SSF54695">
    <property type="entry name" value="POZ domain"/>
    <property type="match status" value="2"/>
</dbReference>
<organism evidence="2 3">
    <name type="scientific">Dictyocaulus viviparus</name>
    <name type="common">Bovine lungworm</name>
    <dbReference type="NCBI Taxonomy" id="29172"/>
    <lineage>
        <taxon>Eukaryota</taxon>
        <taxon>Metazoa</taxon>
        <taxon>Ecdysozoa</taxon>
        <taxon>Nematoda</taxon>
        <taxon>Chromadorea</taxon>
        <taxon>Rhabditida</taxon>
        <taxon>Rhabditina</taxon>
        <taxon>Rhabditomorpha</taxon>
        <taxon>Strongyloidea</taxon>
        <taxon>Metastrongylidae</taxon>
        <taxon>Dictyocaulus</taxon>
    </lineage>
</organism>
<sequence length="689" mass="77988">MGGGSSSPCVKKSCSLADLDHRKVGNRDKLKSFRDLICALNIHDVETLFKEFEASRILLLLRSEANSARPKIRNIGEQLFLSNNKDFTLTIDGVSYPIHRRLLLSRCGFVKEAMNSLTSELVLSFPDRKSFSCEELSSFIRYLYTDEWYGNVDVLESLCDWFGCRNDLLVGLKKAEEASLYDGDLTISLISPASLNDHSVKPHLPEFKIRCDSAILSARSAVFHGLLNNFGNSRQIVLDEALLPRGFVPVVMHFLYTDELDLCLISDTLISQSSLSEARAIVAGRSPHSSLHRAIQLIHIAKFFLLEKLVHLCEDIIVASLCQESCVSILAWASDGGSRYVAHCAQSYLEAEFSHIASSHYLFDISLNTLMKCTQSQFTQATEVEILEAVVRWGEHELLRRMEEREPNIVADTSHSISRRGLRRADLSGAELRAILAPIVSSLRIDYVLPPFHQSLNDAYCRGLLERAPLRADLVCPSTSEIIPDIHWFRPEPDVPGPRYYVPYYEITKAHLRNFGQCNDTAHITHSHFEDDCNFQVIVTNLWPDVLCEEKFAEIRTKITTAVESANHLYHICNFPRLFHRRMAVFLITLRVLREMDVDPGHVRVQLASDQKRDPGFSGAEIINAQVFSRSSQNWPDVMMVERMGCFPLTLGTLFQYVDKNNKLVMTNPVRSLSSTVFHIVLRIQTALV</sequence>
<keyword evidence="3" id="KW-1185">Reference proteome</keyword>
<reference evidence="2 3" key="1">
    <citation type="submission" date="2013-11" db="EMBL/GenBank/DDBJ databases">
        <title>Draft genome of the bovine lungworm Dictyocaulus viviparus.</title>
        <authorList>
            <person name="Mitreva M."/>
        </authorList>
    </citation>
    <scope>NUCLEOTIDE SEQUENCE [LARGE SCALE GENOMIC DNA]</scope>
    <source>
        <strain evidence="2 3">HannoverDv2000</strain>
    </source>
</reference>
<dbReference type="Pfam" id="PF07707">
    <property type="entry name" value="BACK"/>
    <property type="match status" value="1"/>
</dbReference>
<evidence type="ECO:0000313" key="3">
    <source>
        <dbReference type="Proteomes" id="UP000053766"/>
    </source>
</evidence>
<dbReference type="AlphaFoldDB" id="A0A0D8Y1C6"/>
<dbReference type="InterPro" id="IPR042345">
    <property type="entry name" value="Btbd7"/>
</dbReference>
<evidence type="ECO:0000313" key="2">
    <source>
        <dbReference type="EMBL" id="KJH49952.1"/>
    </source>
</evidence>
<dbReference type="PROSITE" id="PS50097">
    <property type="entry name" value="BTB"/>
    <property type="match status" value="1"/>
</dbReference>
<name>A0A0D8Y1C6_DICVI</name>
<dbReference type="InterPro" id="IPR011333">
    <property type="entry name" value="SKP1/BTB/POZ_sf"/>
</dbReference>
<proteinExistence type="predicted"/>
<dbReference type="EMBL" id="KN716219">
    <property type="protein sequence ID" value="KJH49952.1"/>
    <property type="molecule type" value="Genomic_DNA"/>
</dbReference>